<keyword evidence="5 9" id="KW-0798">TonB box</keyword>
<dbReference type="CDD" id="cd01347">
    <property type="entry name" value="ligand_gated_channel"/>
    <property type="match status" value="1"/>
</dbReference>
<gene>
    <name evidence="13" type="ORF">EV696_12034</name>
</gene>
<evidence type="ECO:0000256" key="6">
    <source>
        <dbReference type="ARBA" id="ARBA00023136"/>
    </source>
</evidence>
<feature type="chain" id="PRO_5020974908" evidence="10">
    <location>
        <begin position="27"/>
        <end position="878"/>
    </location>
</feature>
<feature type="signal peptide" evidence="10">
    <location>
        <begin position="1"/>
        <end position="26"/>
    </location>
</feature>
<evidence type="ECO:0000313" key="14">
    <source>
        <dbReference type="Proteomes" id="UP000295375"/>
    </source>
</evidence>
<evidence type="ECO:0000259" key="12">
    <source>
        <dbReference type="Pfam" id="PF07715"/>
    </source>
</evidence>
<dbReference type="EMBL" id="SNYM01000020">
    <property type="protein sequence ID" value="TDQ45457.1"/>
    <property type="molecule type" value="Genomic_DNA"/>
</dbReference>
<protein>
    <submittedName>
        <fullName evidence="13">Outer membrane receptor protein involved in Fe transport</fullName>
    </submittedName>
</protein>
<keyword evidence="6 8" id="KW-0472">Membrane</keyword>
<keyword evidence="4 8" id="KW-0812">Transmembrane</keyword>
<evidence type="ECO:0000256" key="1">
    <source>
        <dbReference type="ARBA" id="ARBA00004571"/>
    </source>
</evidence>
<dbReference type="RefSeq" id="WP_198325269.1">
    <property type="nucleotide sequence ID" value="NZ_CP037953.1"/>
</dbReference>
<comment type="caution">
    <text evidence="13">The sequence shown here is derived from an EMBL/GenBank/DDBJ whole genome shotgun (WGS) entry which is preliminary data.</text>
</comment>
<evidence type="ECO:0000256" key="10">
    <source>
        <dbReference type="SAM" id="SignalP"/>
    </source>
</evidence>
<comment type="similarity">
    <text evidence="8 9">Belongs to the TonB-dependent receptor family.</text>
</comment>
<evidence type="ECO:0000259" key="11">
    <source>
        <dbReference type="Pfam" id="PF00593"/>
    </source>
</evidence>
<keyword evidence="7 8" id="KW-0998">Cell outer membrane</keyword>
<dbReference type="InterPro" id="IPR000531">
    <property type="entry name" value="Beta-barrel_TonB"/>
</dbReference>
<dbReference type="Gene3D" id="2.40.170.20">
    <property type="entry name" value="TonB-dependent receptor, beta-barrel domain"/>
    <property type="match status" value="1"/>
</dbReference>
<feature type="domain" description="TonB-dependent receptor-like beta-barrel" evidence="11">
    <location>
        <begin position="346"/>
        <end position="843"/>
    </location>
</feature>
<evidence type="ECO:0000256" key="5">
    <source>
        <dbReference type="ARBA" id="ARBA00023077"/>
    </source>
</evidence>
<keyword evidence="13" id="KW-0675">Receptor</keyword>
<reference evidence="13 14" key="1">
    <citation type="submission" date="2019-03" db="EMBL/GenBank/DDBJ databases">
        <title>Genomic Encyclopedia of Type Strains, Phase IV (KMG-IV): sequencing the most valuable type-strain genomes for metagenomic binning, comparative biology and taxonomic classification.</title>
        <authorList>
            <person name="Goeker M."/>
        </authorList>
    </citation>
    <scope>NUCLEOTIDE SEQUENCE [LARGE SCALE GENOMIC DNA]</scope>
    <source>
        <strain evidence="13 14">DSM 103792</strain>
    </source>
</reference>
<dbReference type="AlphaFoldDB" id="A0A4V3D6V8"/>
<dbReference type="GO" id="GO:0009279">
    <property type="term" value="C:cell outer membrane"/>
    <property type="evidence" value="ECO:0007669"/>
    <property type="project" value="UniProtKB-SubCell"/>
</dbReference>
<dbReference type="SUPFAM" id="SSF56935">
    <property type="entry name" value="Porins"/>
    <property type="match status" value="1"/>
</dbReference>
<dbReference type="PANTHER" id="PTHR47234:SF2">
    <property type="entry name" value="TONB-DEPENDENT RECEPTOR"/>
    <property type="match status" value="1"/>
</dbReference>
<evidence type="ECO:0000256" key="4">
    <source>
        <dbReference type="ARBA" id="ARBA00022692"/>
    </source>
</evidence>
<keyword evidence="10" id="KW-0732">Signal</keyword>
<evidence type="ECO:0000256" key="9">
    <source>
        <dbReference type="RuleBase" id="RU003357"/>
    </source>
</evidence>
<dbReference type="PROSITE" id="PS52016">
    <property type="entry name" value="TONB_DEPENDENT_REC_3"/>
    <property type="match status" value="1"/>
</dbReference>
<evidence type="ECO:0000256" key="2">
    <source>
        <dbReference type="ARBA" id="ARBA00022448"/>
    </source>
</evidence>
<dbReference type="InterPro" id="IPR039426">
    <property type="entry name" value="TonB-dep_rcpt-like"/>
</dbReference>
<evidence type="ECO:0000256" key="8">
    <source>
        <dbReference type="PROSITE-ProRule" id="PRU01360"/>
    </source>
</evidence>
<keyword evidence="14" id="KW-1185">Reference proteome</keyword>
<dbReference type="InterPro" id="IPR037066">
    <property type="entry name" value="Plug_dom_sf"/>
</dbReference>
<sequence length="878" mass="95864">MWPYTRKSRVTQAVLLAMLGASSVQAAEPATDANEADKAERVEVTGSRLKGVDLEGANPVITVTSEELTTKGYDSIAEFLKDLPQTSSAGTFSEAGGLASGTRGQPAGSAGVSLRGLGSSATLVLINGRRVAVDSFTNGFDTFVDINSIPMSAVDKVEILTDGASSIYGSDAIAGVINFILRKDFDGHEVSLMYGDDTEEGDYGKGNFTYVGGFNTDKSNTTVIVDYYTRNALMNSDRPVEVTFFSSTRVNIDGGTYAEPWCGSNTTNGGTRCEYDYVIQRAIKPDTENVGVTLTHNYEVSADTEFFAEFMYQRNEGHAYEAPVSFDVWVDANSPGRANVPQWAVDIDLQDGFADDIRVRSRFANRRVQEFEDTSLRLLAGLRGSFGDWDWEGAVMHGTTESTITHNGFYQISAVDDAVFDGSFNPFNLGRDNSADDLAALQPLAPRNGESTVDSVDFRVNGDLFSMPAGAVQAVIGAEWRAEDMFDRPDPLTVDDPSTPQDDSDIYGLGSTFAEADRTQYAVYAEFILPLAESFDFIGAVRYDDYSDFGSDVNPKASVRWRATDDLIFRASWSTGFRAPSLSQLGSGTTLGTNFIDCGPNRPFDALCGTFGAANGELEFDQETLGNRDLDAETSEATNIGLSWNLTSDLQMTVDYWQYTHEDIVDVDYTTTLAQCIAGDAPTTGAGGLQPGQFGCEVDAAGDLIFVRTGFYNVGAQETDGIDYQLRYKLRTEDAGDFRLYINAVQTLSFERQLTPSDPFEDLLGRLSGANETGRPDFVADFGVDWDGVNWFASVSGNYTSEVDDGDFQFDDHPTVDEWLVWNASLGYDYGEGGRVVFSVRNLLDEEPPFASSPTSGYASSIHDFFGRNWSVRWTQRF</sequence>
<evidence type="ECO:0000256" key="3">
    <source>
        <dbReference type="ARBA" id="ARBA00022452"/>
    </source>
</evidence>
<keyword evidence="3 8" id="KW-1134">Transmembrane beta strand</keyword>
<evidence type="ECO:0000313" key="13">
    <source>
        <dbReference type="EMBL" id="TDQ45457.1"/>
    </source>
</evidence>
<comment type="subcellular location">
    <subcellularLocation>
        <location evidence="1 8">Cell outer membrane</location>
        <topology evidence="1 8">Multi-pass membrane protein</topology>
    </subcellularLocation>
</comment>
<dbReference type="Proteomes" id="UP000295375">
    <property type="component" value="Unassembled WGS sequence"/>
</dbReference>
<dbReference type="InterPro" id="IPR012910">
    <property type="entry name" value="Plug_dom"/>
</dbReference>
<organism evidence="13 14">
    <name type="scientific">Permianibacter aggregans</name>
    <dbReference type="NCBI Taxonomy" id="1510150"/>
    <lineage>
        <taxon>Bacteria</taxon>
        <taxon>Pseudomonadati</taxon>
        <taxon>Pseudomonadota</taxon>
        <taxon>Gammaproteobacteria</taxon>
        <taxon>Pseudomonadales</taxon>
        <taxon>Pseudomonadaceae</taxon>
        <taxon>Permianibacter</taxon>
    </lineage>
</organism>
<feature type="domain" description="TonB-dependent receptor plug" evidence="12">
    <location>
        <begin position="57"/>
        <end position="176"/>
    </location>
</feature>
<evidence type="ECO:0000256" key="7">
    <source>
        <dbReference type="ARBA" id="ARBA00023237"/>
    </source>
</evidence>
<dbReference type="PANTHER" id="PTHR47234">
    <property type="match status" value="1"/>
</dbReference>
<dbReference type="Pfam" id="PF07715">
    <property type="entry name" value="Plug"/>
    <property type="match status" value="1"/>
</dbReference>
<dbReference type="Pfam" id="PF00593">
    <property type="entry name" value="TonB_dep_Rec_b-barrel"/>
    <property type="match status" value="1"/>
</dbReference>
<keyword evidence="2 8" id="KW-0813">Transport</keyword>
<name>A0A4V3D6V8_9GAMM</name>
<dbReference type="Gene3D" id="2.170.130.10">
    <property type="entry name" value="TonB-dependent receptor, plug domain"/>
    <property type="match status" value="1"/>
</dbReference>
<accession>A0A4V3D6V8</accession>
<proteinExistence type="inferred from homology"/>
<dbReference type="InterPro" id="IPR036942">
    <property type="entry name" value="Beta-barrel_TonB_sf"/>
</dbReference>